<dbReference type="GO" id="GO:0005524">
    <property type="term" value="F:ATP binding"/>
    <property type="evidence" value="ECO:0007669"/>
    <property type="project" value="UniProtKB-UniRule"/>
</dbReference>
<dbReference type="GO" id="GO:0016879">
    <property type="term" value="F:ligase activity, forming carbon-nitrogen bonds"/>
    <property type="evidence" value="ECO:0007669"/>
    <property type="project" value="UniProtKB-UniRule"/>
</dbReference>
<evidence type="ECO:0000313" key="13">
    <source>
        <dbReference type="Proteomes" id="UP000192708"/>
    </source>
</evidence>
<dbReference type="OrthoDB" id="9789567at2"/>
<keyword evidence="4 11" id="KW-0547">Nucleotide-binding</keyword>
<feature type="binding site" evidence="11">
    <location>
        <position position="210"/>
    </location>
    <ligand>
        <name>Zn(2+)</name>
        <dbReference type="ChEBI" id="CHEBI:29105"/>
    </ligand>
</feature>
<evidence type="ECO:0000256" key="5">
    <source>
        <dbReference type="ARBA" id="ARBA00022785"/>
    </source>
</evidence>
<dbReference type="PIRSF" id="PIRSF006293">
    <property type="entry name" value="ExsB"/>
    <property type="match status" value="1"/>
</dbReference>
<comment type="pathway">
    <text evidence="1 11">Purine metabolism; 7-cyano-7-deazaguanine biosynthesis.</text>
</comment>
<proteinExistence type="inferred from homology"/>
<name>A0A1W1Y1V3_9BURK</name>
<evidence type="ECO:0000256" key="4">
    <source>
        <dbReference type="ARBA" id="ARBA00022741"/>
    </source>
</evidence>
<reference evidence="12 13" key="1">
    <citation type="submission" date="2017-04" db="EMBL/GenBank/DDBJ databases">
        <authorList>
            <person name="Afonso C.L."/>
            <person name="Miller P.J."/>
            <person name="Scott M.A."/>
            <person name="Spackman E."/>
            <person name="Goraichik I."/>
            <person name="Dimitrov K.M."/>
            <person name="Suarez D.L."/>
            <person name="Swayne D.E."/>
        </authorList>
    </citation>
    <scope>NUCLEOTIDE SEQUENCE [LARGE SCALE GENOMIC DNA]</scope>
    <source>
        <strain evidence="12 13">VK13</strain>
    </source>
</reference>
<dbReference type="AlphaFoldDB" id="A0A1W1Y1V3"/>
<dbReference type="InterPro" id="IPR018317">
    <property type="entry name" value="QueC"/>
</dbReference>
<feature type="binding site" evidence="11">
    <location>
        <begin position="23"/>
        <end position="33"/>
    </location>
    <ligand>
        <name>ATP</name>
        <dbReference type="ChEBI" id="CHEBI:30616"/>
    </ligand>
</feature>
<organism evidence="12 13">
    <name type="scientific">Polynucleobacter kasalickyi</name>
    <dbReference type="NCBI Taxonomy" id="1938817"/>
    <lineage>
        <taxon>Bacteria</taxon>
        <taxon>Pseudomonadati</taxon>
        <taxon>Pseudomonadota</taxon>
        <taxon>Betaproteobacteria</taxon>
        <taxon>Burkholderiales</taxon>
        <taxon>Burkholderiaceae</taxon>
        <taxon>Polynucleobacter</taxon>
    </lineage>
</organism>
<dbReference type="Gene3D" id="3.40.50.620">
    <property type="entry name" value="HUPs"/>
    <property type="match status" value="1"/>
</dbReference>
<dbReference type="GO" id="GO:0008270">
    <property type="term" value="F:zinc ion binding"/>
    <property type="evidence" value="ECO:0007669"/>
    <property type="project" value="UniProtKB-UniRule"/>
</dbReference>
<dbReference type="Proteomes" id="UP000192708">
    <property type="component" value="Unassembled WGS sequence"/>
</dbReference>
<sequence>MDVLQQFANFAPKKKGDPAVLLLSGGLDSATLLALMKALGYTPYALSVRYGQRHSSELDAAVNIAKIFGAHRHEIIDLDLRRFGGSALTDSLIDVPTNGQANPHPELEGEIPVTYVPARNTVLLSCALSWMEALGGKDIFFGANAVDYSGYPDCRPAYVKAFEAMANLATRIGVEEHSIRVHAPIIDLHKSEIIQLGVALGVDYAKTVSCYQANAAGQACGVCESCRLRKLGFSEAGMIDPTIYQDNSGA</sequence>
<feature type="binding site" evidence="11">
    <location>
        <position position="226"/>
    </location>
    <ligand>
        <name>Zn(2+)</name>
        <dbReference type="ChEBI" id="CHEBI:29105"/>
    </ligand>
</feature>
<dbReference type="STRING" id="1938817.SAMN06296008_10146"/>
<dbReference type="SUPFAM" id="SSF52402">
    <property type="entry name" value="Adenine nucleotide alpha hydrolases-like"/>
    <property type="match status" value="1"/>
</dbReference>
<dbReference type="EC" id="6.3.4.20" evidence="9 11"/>
<dbReference type="RefSeq" id="WP_084281848.1">
    <property type="nucleotide sequence ID" value="NZ_FWXJ01000001.1"/>
</dbReference>
<keyword evidence="13" id="KW-1185">Reference proteome</keyword>
<evidence type="ECO:0000256" key="3">
    <source>
        <dbReference type="ARBA" id="ARBA00022723"/>
    </source>
</evidence>
<dbReference type="CDD" id="cd01995">
    <property type="entry name" value="QueC-like"/>
    <property type="match status" value="1"/>
</dbReference>
<evidence type="ECO:0000256" key="7">
    <source>
        <dbReference type="ARBA" id="ARBA00022840"/>
    </source>
</evidence>
<evidence type="ECO:0000256" key="11">
    <source>
        <dbReference type="HAMAP-Rule" id="MF_01633"/>
    </source>
</evidence>
<evidence type="ECO:0000256" key="10">
    <source>
        <dbReference type="ARBA" id="ARBA00047890"/>
    </source>
</evidence>
<evidence type="ECO:0000256" key="9">
    <source>
        <dbReference type="ARBA" id="ARBA00039149"/>
    </source>
</evidence>
<feature type="binding site" evidence="11">
    <location>
        <position position="220"/>
    </location>
    <ligand>
        <name>Zn(2+)</name>
        <dbReference type="ChEBI" id="CHEBI:29105"/>
    </ligand>
</feature>
<dbReference type="Pfam" id="PF06508">
    <property type="entry name" value="QueC"/>
    <property type="match status" value="1"/>
</dbReference>
<comment type="function">
    <text evidence="11">Catalyzes the ATP-dependent conversion of 7-carboxy-7-deazaguanine (CDG) to 7-cyano-7-deazaguanine (preQ(0)).</text>
</comment>
<evidence type="ECO:0000256" key="2">
    <source>
        <dbReference type="ARBA" id="ARBA00022598"/>
    </source>
</evidence>
<evidence type="ECO:0000256" key="8">
    <source>
        <dbReference type="ARBA" id="ARBA00037993"/>
    </source>
</evidence>
<keyword evidence="5 11" id="KW-0671">Queuosine biosynthesis</keyword>
<keyword evidence="3 11" id="KW-0479">Metal-binding</keyword>
<comment type="similarity">
    <text evidence="8 11">Belongs to the QueC family.</text>
</comment>
<evidence type="ECO:0000313" key="12">
    <source>
        <dbReference type="EMBL" id="SMC30115.1"/>
    </source>
</evidence>
<feature type="binding site" evidence="11">
    <location>
        <position position="223"/>
    </location>
    <ligand>
        <name>Zn(2+)</name>
        <dbReference type="ChEBI" id="CHEBI:29105"/>
    </ligand>
</feature>
<dbReference type="PANTHER" id="PTHR42914:SF1">
    <property type="entry name" value="7-CYANO-7-DEAZAGUANINE SYNTHASE"/>
    <property type="match status" value="1"/>
</dbReference>
<keyword evidence="6 11" id="KW-0862">Zinc</keyword>
<evidence type="ECO:0000256" key="6">
    <source>
        <dbReference type="ARBA" id="ARBA00022833"/>
    </source>
</evidence>
<dbReference type="InterPro" id="IPR014729">
    <property type="entry name" value="Rossmann-like_a/b/a_fold"/>
</dbReference>
<dbReference type="HAMAP" id="MF_01633">
    <property type="entry name" value="QueC"/>
    <property type="match status" value="1"/>
</dbReference>
<protein>
    <recommendedName>
        <fullName evidence="9 11">7-cyano-7-deazaguanine synthase</fullName>
        <ecNumber evidence="9 11">6.3.4.20</ecNumber>
    </recommendedName>
    <alternativeName>
        <fullName evidence="11">7-cyano-7-carbaguanine synthase</fullName>
    </alternativeName>
    <alternativeName>
        <fullName evidence="11">PreQ(0) synthase</fullName>
    </alternativeName>
    <alternativeName>
        <fullName evidence="11">Queuosine biosynthesis protein QueC</fullName>
    </alternativeName>
</protein>
<accession>A0A1W1Y1V3</accession>
<dbReference type="PANTHER" id="PTHR42914">
    <property type="entry name" value="7-CYANO-7-DEAZAGUANINE SYNTHASE"/>
    <property type="match status" value="1"/>
</dbReference>
<evidence type="ECO:0000256" key="1">
    <source>
        <dbReference type="ARBA" id="ARBA00005061"/>
    </source>
</evidence>
<comment type="catalytic activity">
    <reaction evidence="10 11">
        <text>7-carboxy-7-carbaguanine + NH4(+) + 2 ATP = 7-cyano-7-carbaguanine + 2 AMP + 2 diphosphate + 2 H(+)</text>
        <dbReference type="Rhea" id="RHEA:27982"/>
        <dbReference type="ChEBI" id="CHEBI:15378"/>
        <dbReference type="ChEBI" id="CHEBI:28938"/>
        <dbReference type="ChEBI" id="CHEBI:30616"/>
        <dbReference type="ChEBI" id="CHEBI:33019"/>
        <dbReference type="ChEBI" id="CHEBI:45075"/>
        <dbReference type="ChEBI" id="CHEBI:61036"/>
        <dbReference type="ChEBI" id="CHEBI:456215"/>
        <dbReference type="EC" id="6.3.4.20"/>
    </reaction>
</comment>
<comment type="cofactor">
    <cofactor evidence="11">
        <name>Zn(2+)</name>
        <dbReference type="ChEBI" id="CHEBI:29105"/>
    </cofactor>
    <text evidence="11">Binds 1 zinc ion per subunit.</text>
</comment>
<gene>
    <name evidence="11" type="primary">queC</name>
    <name evidence="12" type="ORF">SAMN06296008_10146</name>
</gene>
<keyword evidence="2 11" id="KW-0436">Ligase</keyword>
<dbReference type="UniPathway" id="UPA00391"/>
<dbReference type="EMBL" id="FWXJ01000001">
    <property type="protein sequence ID" value="SMC30115.1"/>
    <property type="molecule type" value="Genomic_DNA"/>
</dbReference>
<dbReference type="NCBIfam" id="TIGR00364">
    <property type="entry name" value="7-cyano-7-deazaguanine synthase QueC"/>
    <property type="match status" value="1"/>
</dbReference>
<keyword evidence="7 11" id="KW-0067">ATP-binding</keyword>
<dbReference type="GO" id="GO:0008616">
    <property type="term" value="P:tRNA queuosine(34) biosynthetic process"/>
    <property type="evidence" value="ECO:0007669"/>
    <property type="project" value="UniProtKB-UniRule"/>
</dbReference>